<reference evidence="2 3" key="1">
    <citation type="journal article" date="2018" name="Front. Plant Sci.">
        <title>Red Clover (Trifolium pratense) and Zigzag Clover (T. medium) - A Picture of Genomic Similarities and Differences.</title>
        <authorList>
            <person name="Dluhosova J."/>
            <person name="Istvanek J."/>
            <person name="Nedelnik J."/>
            <person name="Repkova J."/>
        </authorList>
    </citation>
    <scope>NUCLEOTIDE SEQUENCE [LARGE SCALE GENOMIC DNA]</scope>
    <source>
        <strain evidence="3">cv. 10/8</strain>
        <tissue evidence="2">Leaf</tissue>
    </source>
</reference>
<dbReference type="EMBL" id="LXQA010242447">
    <property type="protein sequence ID" value="MCI37244.1"/>
    <property type="molecule type" value="Genomic_DNA"/>
</dbReference>
<comment type="caution">
    <text evidence="2">The sequence shown here is derived from an EMBL/GenBank/DDBJ whole genome shotgun (WGS) entry which is preliminary data.</text>
</comment>
<evidence type="ECO:0000256" key="1">
    <source>
        <dbReference type="SAM" id="MobiDB-lite"/>
    </source>
</evidence>
<accession>A0A392RME5</accession>
<protein>
    <submittedName>
        <fullName evidence="2">Uncharacterized protein</fullName>
    </submittedName>
</protein>
<feature type="region of interest" description="Disordered" evidence="1">
    <location>
        <begin position="15"/>
        <end position="41"/>
    </location>
</feature>
<organism evidence="2 3">
    <name type="scientific">Trifolium medium</name>
    <dbReference type="NCBI Taxonomy" id="97028"/>
    <lineage>
        <taxon>Eukaryota</taxon>
        <taxon>Viridiplantae</taxon>
        <taxon>Streptophyta</taxon>
        <taxon>Embryophyta</taxon>
        <taxon>Tracheophyta</taxon>
        <taxon>Spermatophyta</taxon>
        <taxon>Magnoliopsida</taxon>
        <taxon>eudicotyledons</taxon>
        <taxon>Gunneridae</taxon>
        <taxon>Pentapetalae</taxon>
        <taxon>rosids</taxon>
        <taxon>fabids</taxon>
        <taxon>Fabales</taxon>
        <taxon>Fabaceae</taxon>
        <taxon>Papilionoideae</taxon>
        <taxon>50 kb inversion clade</taxon>
        <taxon>NPAAA clade</taxon>
        <taxon>Hologalegina</taxon>
        <taxon>IRL clade</taxon>
        <taxon>Trifolieae</taxon>
        <taxon>Trifolium</taxon>
    </lineage>
</organism>
<sequence length="41" mass="4617">MVVDKVKVATEFTKSLMHVHNTPPPQKKKQQPPHPSSSTNH</sequence>
<dbReference type="Proteomes" id="UP000265520">
    <property type="component" value="Unassembled WGS sequence"/>
</dbReference>
<keyword evidence="3" id="KW-1185">Reference proteome</keyword>
<evidence type="ECO:0000313" key="3">
    <source>
        <dbReference type="Proteomes" id="UP000265520"/>
    </source>
</evidence>
<feature type="non-terminal residue" evidence="2">
    <location>
        <position position="41"/>
    </location>
</feature>
<evidence type="ECO:0000313" key="2">
    <source>
        <dbReference type="EMBL" id="MCI37244.1"/>
    </source>
</evidence>
<dbReference type="AlphaFoldDB" id="A0A392RME5"/>
<proteinExistence type="predicted"/>
<name>A0A392RME5_9FABA</name>